<gene>
    <name evidence="1" type="ORF">LY89DRAFT_723019</name>
</gene>
<dbReference type="EMBL" id="KQ947427">
    <property type="protein sequence ID" value="KUJ11170.1"/>
    <property type="molecule type" value="Genomic_DNA"/>
</dbReference>
<dbReference type="KEGG" id="psco:LY89DRAFT_723019"/>
<proteinExistence type="predicted"/>
<dbReference type="InParanoid" id="A0A194WT88"/>
<sequence>MADPATIISIINGSLGLAVKVGTVANDLYTLSKRLKYAELTLESVASECEVIQTAWEGIQTWAKKQPARQDEGQQKLFDRLNRSLLFGTMVFSKLEDDLKEFTAGQQSPSFFRRGKVVWNEASFAQHQDRIRGQVAAMTLLLQVINLPTTREQEELLVKETETLRETDESAWTIIDCGNTSSFRYSDSQITRRSIDSAPAVYVRFDFEAELFSGRVYARNLDKLKQDDTTNQGKQPIRNARAELVVHREYQVDHEDQATIFSVSRFEDPNSGILLDKMISRPQTFVNQMIHYPKQNNRREPPRTSLHAKQLAESRAKRNSIDMSTSRTNVGKYTGEPLSPFSMSSFGSFTEDNELRLLRERHWWREPTRNDVGQTDMQKSTETMDIATRYTSVNSTFVWKNTFAFTIVHTELGSSAQYIAPVQTFNYDLETLGQFAFSFFESKNFSGSFFKSGEEQSNSLNITAQLEGEIAKEFLEGALTYLLDKAAEYLKLDGGVETRIRKDKEKDYIISKYDKMLRRAKS</sequence>
<accession>A0A194WT88</accession>
<dbReference type="Proteomes" id="UP000070700">
    <property type="component" value="Unassembled WGS sequence"/>
</dbReference>
<evidence type="ECO:0000313" key="2">
    <source>
        <dbReference type="Proteomes" id="UP000070700"/>
    </source>
</evidence>
<evidence type="ECO:0000313" key="1">
    <source>
        <dbReference type="EMBL" id="KUJ11170.1"/>
    </source>
</evidence>
<protein>
    <submittedName>
        <fullName evidence="1">Uncharacterized protein</fullName>
    </submittedName>
</protein>
<keyword evidence="2" id="KW-1185">Reference proteome</keyword>
<reference evidence="1 2" key="1">
    <citation type="submission" date="2015-10" db="EMBL/GenBank/DDBJ databases">
        <title>Full genome of DAOMC 229536 Phialocephala scopiformis, a fungal endophyte of spruce producing the potent anti-insectan compound rugulosin.</title>
        <authorList>
            <consortium name="DOE Joint Genome Institute"/>
            <person name="Walker A.K."/>
            <person name="Frasz S.L."/>
            <person name="Seifert K.A."/>
            <person name="Miller J.D."/>
            <person name="Mondo S.J."/>
            <person name="Labutti K."/>
            <person name="Lipzen A."/>
            <person name="Dockter R."/>
            <person name="Kennedy M."/>
            <person name="Grigoriev I.V."/>
            <person name="Spatafora J.W."/>
        </authorList>
    </citation>
    <scope>NUCLEOTIDE SEQUENCE [LARGE SCALE GENOMIC DNA]</scope>
    <source>
        <strain evidence="1 2">CBS 120377</strain>
    </source>
</reference>
<dbReference type="RefSeq" id="XP_018065525.1">
    <property type="nucleotide sequence ID" value="XM_018218780.1"/>
</dbReference>
<dbReference type="GeneID" id="28828506"/>
<dbReference type="AlphaFoldDB" id="A0A194WT88"/>
<organism evidence="1 2">
    <name type="scientific">Mollisia scopiformis</name>
    <name type="common">Conifer needle endophyte fungus</name>
    <name type="synonym">Phialocephala scopiformis</name>
    <dbReference type="NCBI Taxonomy" id="149040"/>
    <lineage>
        <taxon>Eukaryota</taxon>
        <taxon>Fungi</taxon>
        <taxon>Dikarya</taxon>
        <taxon>Ascomycota</taxon>
        <taxon>Pezizomycotina</taxon>
        <taxon>Leotiomycetes</taxon>
        <taxon>Helotiales</taxon>
        <taxon>Mollisiaceae</taxon>
        <taxon>Mollisia</taxon>
    </lineage>
</organism>
<name>A0A194WT88_MOLSC</name>
<dbReference type="OrthoDB" id="341259at2759"/>